<keyword evidence="2" id="KW-0012">Acyltransferase</keyword>
<gene>
    <name evidence="4" type="ORF">GCM10009676_35570</name>
</gene>
<dbReference type="Proteomes" id="UP001500653">
    <property type="component" value="Unassembled WGS sequence"/>
</dbReference>
<dbReference type="InterPro" id="IPR050680">
    <property type="entry name" value="YpeA/RimI_acetyltransf"/>
</dbReference>
<dbReference type="PANTHER" id="PTHR43420:SF47">
    <property type="entry name" value="N-ACETYLTRANSFERASE DOMAIN-CONTAINING PROTEIN"/>
    <property type="match status" value="1"/>
</dbReference>
<proteinExistence type="predicted"/>
<dbReference type="CDD" id="cd04301">
    <property type="entry name" value="NAT_SF"/>
    <property type="match status" value="1"/>
</dbReference>
<dbReference type="PROSITE" id="PS51186">
    <property type="entry name" value="GNAT"/>
    <property type="match status" value="1"/>
</dbReference>
<dbReference type="InterPro" id="IPR000182">
    <property type="entry name" value="GNAT_dom"/>
</dbReference>
<keyword evidence="5" id="KW-1185">Reference proteome</keyword>
<protein>
    <recommendedName>
        <fullName evidence="3">N-acetyltransferase domain-containing protein</fullName>
    </recommendedName>
</protein>
<evidence type="ECO:0000259" key="3">
    <source>
        <dbReference type="PROSITE" id="PS51186"/>
    </source>
</evidence>
<dbReference type="InterPro" id="IPR016181">
    <property type="entry name" value="Acyl_CoA_acyltransferase"/>
</dbReference>
<sequence>MRGAVADGLLFVARLAVHPAYRRQGLARALMAAIGAWGERHGAAACVLQVAADNAAALALYARLGFREHHHYRYWAPCEDRTR</sequence>
<organism evidence="4 5">
    <name type="scientific">Prauserella halophila</name>
    <dbReference type="NCBI Taxonomy" id="185641"/>
    <lineage>
        <taxon>Bacteria</taxon>
        <taxon>Bacillati</taxon>
        <taxon>Actinomycetota</taxon>
        <taxon>Actinomycetes</taxon>
        <taxon>Pseudonocardiales</taxon>
        <taxon>Pseudonocardiaceae</taxon>
        <taxon>Prauserella</taxon>
    </lineage>
</organism>
<evidence type="ECO:0000313" key="4">
    <source>
        <dbReference type="EMBL" id="GAA1246343.1"/>
    </source>
</evidence>
<accession>A0ABN1WF90</accession>
<dbReference type="PANTHER" id="PTHR43420">
    <property type="entry name" value="ACETYLTRANSFERASE"/>
    <property type="match status" value="1"/>
</dbReference>
<evidence type="ECO:0000313" key="5">
    <source>
        <dbReference type="Proteomes" id="UP001500653"/>
    </source>
</evidence>
<evidence type="ECO:0000256" key="2">
    <source>
        <dbReference type="ARBA" id="ARBA00023315"/>
    </source>
</evidence>
<feature type="domain" description="N-acetyltransferase" evidence="3">
    <location>
        <begin position="1"/>
        <end position="83"/>
    </location>
</feature>
<comment type="caution">
    <text evidence="4">The sequence shown here is derived from an EMBL/GenBank/DDBJ whole genome shotgun (WGS) entry which is preliminary data.</text>
</comment>
<dbReference type="EMBL" id="BAAALN010000012">
    <property type="protein sequence ID" value="GAA1246343.1"/>
    <property type="molecule type" value="Genomic_DNA"/>
</dbReference>
<evidence type="ECO:0000256" key="1">
    <source>
        <dbReference type="ARBA" id="ARBA00022679"/>
    </source>
</evidence>
<name>A0ABN1WF90_9PSEU</name>
<keyword evidence="1" id="KW-0808">Transferase</keyword>
<dbReference type="Gene3D" id="3.40.630.30">
    <property type="match status" value="1"/>
</dbReference>
<dbReference type="Pfam" id="PF00583">
    <property type="entry name" value="Acetyltransf_1"/>
    <property type="match status" value="1"/>
</dbReference>
<dbReference type="RefSeq" id="WP_372493332.1">
    <property type="nucleotide sequence ID" value="NZ_BAAALN010000012.1"/>
</dbReference>
<reference evidence="4 5" key="1">
    <citation type="journal article" date="2019" name="Int. J. Syst. Evol. Microbiol.">
        <title>The Global Catalogue of Microorganisms (GCM) 10K type strain sequencing project: providing services to taxonomists for standard genome sequencing and annotation.</title>
        <authorList>
            <consortium name="The Broad Institute Genomics Platform"/>
            <consortium name="The Broad Institute Genome Sequencing Center for Infectious Disease"/>
            <person name="Wu L."/>
            <person name="Ma J."/>
        </authorList>
    </citation>
    <scope>NUCLEOTIDE SEQUENCE [LARGE SCALE GENOMIC DNA]</scope>
    <source>
        <strain evidence="4 5">JCM 13023</strain>
    </source>
</reference>
<dbReference type="SUPFAM" id="SSF55729">
    <property type="entry name" value="Acyl-CoA N-acyltransferases (Nat)"/>
    <property type="match status" value="1"/>
</dbReference>